<comment type="caution">
    <text evidence="1">The sequence shown here is derived from an EMBL/GenBank/DDBJ whole genome shotgun (WGS) entry which is preliminary data.</text>
</comment>
<gene>
    <name evidence="1" type="ORF">B2M20_01205</name>
</gene>
<evidence type="ECO:0000313" key="2">
    <source>
        <dbReference type="Proteomes" id="UP000189940"/>
    </source>
</evidence>
<dbReference type="EMBL" id="MWPQ01000003">
    <property type="protein sequence ID" value="OPH84602.1"/>
    <property type="molecule type" value="Genomic_DNA"/>
</dbReference>
<accession>A0A1V4I466</accession>
<dbReference type="Proteomes" id="UP000189940">
    <property type="component" value="Unassembled WGS sequence"/>
</dbReference>
<keyword evidence="2" id="KW-1185">Reference proteome</keyword>
<name>A0A1V4I466_NITVU</name>
<reference evidence="1 2" key="1">
    <citation type="submission" date="2017-02" db="EMBL/GenBank/DDBJ databases">
        <title>Genome sequence of the nitrite-oxidizing bacterium Nitrobacter vulgaris strain Ab1.</title>
        <authorList>
            <person name="Mellbye B.L."/>
            <person name="Davis E.W."/>
            <person name="Spieck E."/>
            <person name="Chang J.H."/>
            <person name="Bottomley P.J."/>
            <person name="Sayavedra-Soto L.A."/>
        </authorList>
    </citation>
    <scope>NUCLEOTIDE SEQUENCE [LARGE SCALE GENOMIC DNA]</scope>
    <source>
        <strain evidence="1 2">Ab1</strain>
    </source>
</reference>
<proteinExistence type="predicted"/>
<evidence type="ECO:0000313" key="1">
    <source>
        <dbReference type="EMBL" id="OPH84602.1"/>
    </source>
</evidence>
<dbReference type="AlphaFoldDB" id="A0A1V4I466"/>
<sequence length="60" mass="6799">MGKKAASHRDAAFFMNRSRAKWNPVRVKKTRQIKDSSQAALLLRDRSSADALSLRKALRS</sequence>
<protein>
    <submittedName>
        <fullName evidence="1">Uncharacterized protein</fullName>
    </submittedName>
</protein>
<organism evidence="1 2">
    <name type="scientific">Nitrobacter vulgaris</name>
    <dbReference type="NCBI Taxonomy" id="29421"/>
    <lineage>
        <taxon>Bacteria</taxon>
        <taxon>Pseudomonadati</taxon>
        <taxon>Pseudomonadota</taxon>
        <taxon>Alphaproteobacteria</taxon>
        <taxon>Hyphomicrobiales</taxon>
        <taxon>Nitrobacteraceae</taxon>
        <taxon>Nitrobacter</taxon>
    </lineage>
</organism>